<proteinExistence type="predicted"/>
<dbReference type="Proteomes" id="UP001166784">
    <property type="component" value="Unassembled WGS sequence"/>
</dbReference>
<comment type="caution">
    <text evidence="2">The sequence shown here is derived from an EMBL/GenBank/DDBJ whole genome shotgun (WGS) entry which is preliminary data.</text>
</comment>
<reference evidence="2" key="2">
    <citation type="journal article" date="2023" name="Int. J. Syst. Evol. Microbiol.">
        <title>Streptomyces marispadix sp. nov., isolated from marine beach sediment of the Northern Coast of Portugal.</title>
        <authorList>
            <person name="dos Santos J.D.N."/>
            <person name="Vitorino I.R."/>
            <person name="Kallscheuer N."/>
            <person name="Srivastava A."/>
            <person name="Krautwurst S."/>
            <person name="Marz M."/>
            <person name="Jogler C."/>
            <person name="Lobo Da Cunha A."/>
            <person name="Catita J."/>
            <person name="Goncalves H."/>
            <person name="Gonzalez I."/>
            <person name="Reyes F."/>
            <person name="Lage O.M."/>
        </authorList>
    </citation>
    <scope>NUCLEOTIDE SEQUENCE</scope>
    <source>
        <strain evidence="2">M600PL45_2</strain>
    </source>
</reference>
<feature type="transmembrane region" description="Helical" evidence="1">
    <location>
        <begin position="6"/>
        <end position="24"/>
    </location>
</feature>
<keyword evidence="1" id="KW-0472">Membrane</keyword>
<keyword evidence="1" id="KW-1133">Transmembrane helix</keyword>
<dbReference type="EMBL" id="JAKWJU010000002">
    <property type="protein sequence ID" value="MCH6163895.1"/>
    <property type="molecule type" value="Genomic_DNA"/>
</dbReference>
<feature type="transmembrane region" description="Helical" evidence="1">
    <location>
        <begin position="181"/>
        <end position="202"/>
    </location>
</feature>
<reference evidence="2" key="1">
    <citation type="submission" date="2022-03" db="EMBL/GenBank/DDBJ databases">
        <authorList>
            <person name="Santos J.D.N."/>
            <person name="Kallscheuer N."/>
            <person name="Jogler C."/>
            <person name="Lage O.M."/>
        </authorList>
    </citation>
    <scope>NUCLEOTIDE SEQUENCE</scope>
    <source>
        <strain evidence="2">M600PL45_2</strain>
    </source>
</reference>
<keyword evidence="3" id="KW-1185">Reference proteome</keyword>
<gene>
    <name evidence="2" type="ORF">MMA15_26895</name>
</gene>
<dbReference type="RefSeq" id="WP_241062757.1">
    <property type="nucleotide sequence ID" value="NZ_JAKWJU010000002.1"/>
</dbReference>
<evidence type="ECO:0000313" key="2">
    <source>
        <dbReference type="EMBL" id="MCH6163895.1"/>
    </source>
</evidence>
<accession>A0ABS9T5R5</accession>
<name>A0ABS9T5R5_9ACTN</name>
<organism evidence="2 3">
    <name type="scientific">Streptomyces marispadix</name>
    <dbReference type="NCBI Taxonomy" id="2922868"/>
    <lineage>
        <taxon>Bacteria</taxon>
        <taxon>Bacillati</taxon>
        <taxon>Actinomycetota</taxon>
        <taxon>Actinomycetes</taxon>
        <taxon>Kitasatosporales</taxon>
        <taxon>Streptomycetaceae</taxon>
        <taxon>Streptomyces</taxon>
    </lineage>
</organism>
<protein>
    <submittedName>
        <fullName evidence="2">DUF4239 domain-containing protein</fullName>
    </submittedName>
</protein>
<feature type="transmembrane region" description="Helical" evidence="1">
    <location>
        <begin position="209"/>
        <end position="229"/>
    </location>
</feature>
<feature type="transmembrane region" description="Helical" evidence="1">
    <location>
        <begin position="45"/>
        <end position="64"/>
    </location>
</feature>
<dbReference type="Pfam" id="PF14023">
    <property type="entry name" value="Bestrophin-like"/>
    <property type="match status" value="1"/>
</dbReference>
<evidence type="ECO:0000313" key="3">
    <source>
        <dbReference type="Proteomes" id="UP001166784"/>
    </source>
</evidence>
<sequence length="255" mass="27634">MPEWLVLVLAILVACAAVVGFVVLRERRTDGGDPSETPDVIEYMTMMTGVVYAIVLGLAIAGVWEARNVADAAATEEAQALHEIHERVSVAPEGPRERIRSDVAAYVDHTVRTEYPYMVKHGELTRRGGELLTELRKDSLAWQPRTPREEQTYSAVADRVAAVDAARTGRGDSAQPTLPGVVWIGLFAGAVVSIGMLFALQIQRSRRELLLAGLFTALIAFLLFLVRHFDEPFARGLSDPAGAFTALFPHAGGGG</sequence>
<evidence type="ECO:0000256" key="1">
    <source>
        <dbReference type="SAM" id="Phobius"/>
    </source>
</evidence>
<dbReference type="InterPro" id="IPR025333">
    <property type="entry name" value="DUF4239"/>
</dbReference>
<keyword evidence="1" id="KW-0812">Transmembrane</keyword>